<evidence type="ECO:0000313" key="3">
    <source>
        <dbReference type="Proteomes" id="UP000031307"/>
    </source>
</evidence>
<dbReference type="PATRIC" id="fig|83552.4.peg.2424"/>
<dbReference type="InterPro" id="IPR018640">
    <property type="entry name" value="DUF2063"/>
</dbReference>
<sequence>MRRAGMITEQTLAPPVLQYIQEWFGSIIARPIDFDNRMNPVSPCGHSMEKEAAHYIAPSPTLRPAQRIELYNQQYWWRLLNVLHEVFPFVTCLFGYREFNQVLGFPFLVKYPPAHWFLQAIGDRLPLFVQKYYRADDFQLVYDATQLDCAFNQAFYSAHIPTNLQEMMLGDSEAVLAKSLVLQPHMQVFAFKYDLVEFRQAFLKQNPDYWLEHDFPELKHVPTFCAVFRNDFNQVVTTPLDPDEYHFLSLFRSGCSIDQACEWLDEQTDPIFENSAENLQKWFHKWFLEQWLTLDTKSSIE</sequence>
<dbReference type="Proteomes" id="UP000031307">
    <property type="component" value="Unassembled WGS sequence"/>
</dbReference>
<proteinExistence type="predicted"/>
<evidence type="ECO:0000259" key="1">
    <source>
        <dbReference type="Pfam" id="PF09836"/>
    </source>
</evidence>
<accession>A0A0C1EIM4</accession>
<organism evidence="2 3">
    <name type="scientific">Parachlamydia acanthamoebae</name>
    <dbReference type="NCBI Taxonomy" id="83552"/>
    <lineage>
        <taxon>Bacteria</taxon>
        <taxon>Pseudomonadati</taxon>
        <taxon>Chlamydiota</taxon>
        <taxon>Chlamydiia</taxon>
        <taxon>Parachlamydiales</taxon>
        <taxon>Parachlamydiaceae</taxon>
        <taxon>Parachlamydia</taxon>
    </lineage>
</organism>
<dbReference type="Pfam" id="PF09836">
    <property type="entry name" value="DUF2063"/>
    <property type="match status" value="1"/>
</dbReference>
<gene>
    <name evidence="2" type="ORF">DB43_AG00320</name>
</gene>
<name>A0A0C1EIM4_9BACT</name>
<protein>
    <recommendedName>
        <fullName evidence="1">Putative DNA-binding domain-containing protein</fullName>
    </recommendedName>
</protein>
<dbReference type="AlphaFoldDB" id="A0A0C1EIM4"/>
<feature type="domain" description="Putative DNA-binding" evidence="1">
    <location>
        <begin position="55"/>
        <end position="129"/>
    </location>
</feature>
<evidence type="ECO:0000313" key="2">
    <source>
        <dbReference type="EMBL" id="KIA76454.1"/>
    </source>
</evidence>
<dbReference type="EMBL" id="JSAM01000117">
    <property type="protein sequence ID" value="KIA76454.1"/>
    <property type="molecule type" value="Genomic_DNA"/>
</dbReference>
<comment type="caution">
    <text evidence="2">The sequence shown here is derived from an EMBL/GenBank/DDBJ whole genome shotgun (WGS) entry which is preliminary data.</text>
</comment>
<reference evidence="2 3" key="1">
    <citation type="journal article" date="2014" name="Mol. Biol. Evol.">
        <title>Massive expansion of Ubiquitination-related gene families within the Chlamydiae.</title>
        <authorList>
            <person name="Domman D."/>
            <person name="Collingro A."/>
            <person name="Lagkouvardos I."/>
            <person name="Gehre L."/>
            <person name="Weinmaier T."/>
            <person name="Rattei T."/>
            <person name="Subtil A."/>
            <person name="Horn M."/>
        </authorList>
    </citation>
    <scope>NUCLEOTIDE SEQUENCE [LARGE SCALE GENOMIC DNA]</scope>
    <source>
        <strain evidence="2 3">OEW1</strain>
    </source>
</reference>